<keyword evidence="5 11" id="KW-0375">Hydrogen ion transport</keyword>
<geneLocation type="chloroplast" evidence="14"/>
<proteinExistence type="inferred from homology"/>
<dbReference type="EMBL" id="MF101467">
    <property type="protein sequence ID" value="ARW69733.1"/>
    <property type="molecule type" value="Genomic_DNA"/>
</dbReference>
<evidence type="ECO:0000256" key="13">
    <source>
        <dbReference type="SAM" id="Coils"/>
    </source>
</evidence>
<evidence type="ECO:0000256" key="8">
    <source>
        <dbReference type="ARBA" id="ARBA00023136"/>
    </source>
</evidence>
<protein>
    <recommendedName>
        <fullName evidence="11">ATP synthase subunit b, chloroplastic</fullName>
    </recommendedName>
    <alternativeName>
        <fullName evidence="11">ATP synthase F(0) sector subunit b</fullName>
    </alternativeName>
    <alternativeName>
        <fullName evidence="11">ATPase subunit I</fullName>
    </alternativeName>
</protein>
<dbReference type="RefSeq" id="YP_009399914.1">
    <property type="nucleotide sequence ID" value="NC_035299.1"/>
</dbReference>
<keyword evidence="2 11" id="KW-0813">Transport</keyword>
<keyword evidence="8 11" id="KW-0472">Membrane</keyword>
<reference evidence="14" key="1">
    <citation type="journal article" date="2017" name="J. Phycol.">
        <title>Analysis of chloroplast genomes and a supermatrix inform reclassification of the Rhodomelaceae (Rhodophyta).</title>
        <authorList>
            <person name="Diaz-Tapia P."/>
            <person name="Maggs C.A."/>
            <person name="West J.A."/>
            <person name="Verbruggen H."/>
        </authorList>
    </citation>
    <scope>NUCLEOTIDE SEQUENCE</scope>
    <source>
        <strain evidence="14">PD1825</strain>
    </source>
</reference>
<dbReference type="GeneID" id="33362457"/>
<evidence type="ECO:0000256" key="5">
    <source>
        <dbReference type="ARBA" id="ARBA00022781"/>
    </source>
</evidence>
<evidence type="ECO:0000256" key="4">
    <source>
        <dbReference type="ARBA" id="ARBA00022692"/>
    </source>
</evidence>
<keyword evidence="4 11" id="KW-0812">Transmembrane</keyword>
<feature type="coiled-coil region" evidence="13">
    <location>
        <begin position="60"/>
        <end position="94"/>
    </location>
</feature>
<evidence type="ECO:0000256" key="7">
    <source>
        <dbReference type="ARBA" id="ARBA00023065"/>
    </source>
</evidence>
<gene>
    <name evidence="11 14" type="primary">atpF</name>
</gene>
<dbReference type="GO" id="GO:0009535">
    <property type="term" value="C:chloroplast thylakoid membrane"/>
    <property type="evidence" value="ECO:0007669"/>
    <property type="project" value="UniProtKB-SubCell"/>
</dbReference>
<keyword evidence="13" id="KW-0175">Coiled coil</keyword>
<evidence type="ECO:0000256" key="12">
    <source>
        <dbReference type="RuleBase" id="RU003848"/>
    </source>
</evidence>
<comment type="similarity">
    <text evidence="11 12">Belongs to the ATPase B chain family.</text>
</comment>
<accession>A0A1Z1MUH2</accession>
<evidence type="ECO:0000256" key="9">
    <source>
        <dbReference type="ARBA" id="ARBA00023310"/>
    </source>
</evidence>
<organism evidence="14">
    <name type="scientific">Tolypiocladia glomerulata</name>
    <dbReference type="NCBI Taxonomy" id="860646"/>
    <lineage>
        <taxon>Eukaryota</taxon>
        <taxon>Rhodophyta</taxon>
        <taxon>Florideophyceae</taxon>
        <taxon>Rhodymeniophycidae</taxon>
        <taxon>Ceramiales</taxon>
        <taxon>Rhodomelaceae</taxon>
        <taxon>Polysiphonioideae</taxon>
        <taxon>Tolypiocladia</taxon>
    </lineage>
</organism>
<evidence type="ECO:0000256" key="1">
    <source>
        <dbReference type="ARBA" id="ARBA00004167"/>
    </source>
</evidence>
<evidence type="ECO:0000256" key="10">
    <source>
        <dbReference type="ARBA" id="ARBA00025198"/>
    </source>
</evidence>
<comment type="subcellular location">
    <subcellularLocation>
        <location evidence="1">Membrane</location>
        <topology evidence="1">Single-pass membrane protein</topology>
    </subcellularLocation>
    <subcellularLocation>
        <location evidence="11">Plastid</location>
        <location evidence="11">Chloroplast thylakoid membrane</location>
        <topology evidence="11">Single-pass membrane protein</topology>
    </subcellularLocation>
</comment>
<comment type="miscellaneous">
    <text evidence="11">In plastids the F-type ATPase is also known as CF(1)CF(0).</text>
</comment>
<keyword evidence="7 11" id="KW-0406">Ion transport</keyword>
<name>A0A1Z1MUH2_9FLOR</name>
<dbReference type="GO" id="GO:0046933">
    <property type="term" value="F:proton-transporting ATP synthase activity, rotational mechanism"/>
    <property type="evidence" value="ECO:0007669"/>
    <property type="project" value="UniProtKB-UniRule"/>
</dbReference>
<dbReference type="PANTHER" id="PTHR34264:SF3">
    <property type="entry name" value="ATP SYNTHASE SUBUNIT B, CHLOROPLASTIC"/>
    <property type="match status" value="1"/>
</dbReference>
<comment type="function">
    <text evidence="11">Component of the F(0) channel, it forms part of the peripheral stalk, linking F(1) to F(0).</text>
</comment>
<evidence type="ECO:0000256" key="3">
    <source>
        <dbReference type="ARBA" id="ARBA00022547"/>
    </source>
</evidence>
<dbReference type="PANTHER" id="PTHR34264">
    <property type="entry name" value="ATP SYNTHASE SUBUNIT B, CHLOROPLASTIC"/>
    <property type="match status" value="1"/>
</dbReference>
<keyword evidence="6 11" id="KW-1133">Transmembrane helix</keyword>
<evidence type="ECO:0000256" key="11">
    <source>
        <dbReference type="HAMAP-Rule" id="MF_01398"/>
    </source>
</evidence>
<evidence type="ECO:0000256" key="2">
    <source>
        <dbReference type="ARBA" id="ARBA00022448"/>
    </source>
</evidence>
<keyword evidence="11" id="KW-0793">Thylakoid</keyword>
<dbReference type="CDD" id="cd06503">
    <property type="entry name" value="ATP-synt_Fo_b"/>
    <property type="match status" value="1"/>
</dbReference>
<dbReference type="Pfam" id="PF00430">
    <property type="entry name" value="ATP-synt_B"/>
    <property type="match status" value="1"/>
</dbReference>
<keyword evidence="9 11" id="KW-0066">ATP synthesis</keyword>
<dbReference type="InterPro" id="IPR002146">
    <property type="entry name" value="ATP_synth_b/b'su_bac/chlpt"/>
</dbReference>
<keyword evidence="3 11" id="KW-0138">CF(0)</keyword>
<evidence type="ECO:0000313" key="14">
    <source>
        <dbReference type="EMBL" id="ARW69733.1"/>
    </source>
</evidence>
<keyword evidence="14" id="KW-0934">Plastid</keyword>
<keyword evidence="14" id="KW-0150">Chloroplast</keyword>
<comment type="subunit">
    <text evidence="11">F-type ATPases have 2 components, F(1) - the catalytic core - and F(0) - the membrane proton channel. F(1) has five subunits: alpha(3), beta(3), gamma(1), delta(1), epsilon(1). F(0) has four main subunits: a(1), b(1), b'(1) and c(10-14). The alpha and beta chains form an alternating ring which encloses part of the gamma chain. F(1) is attached to F(0) by a central stalk formed by the gamma and epsilon chains, while a peripheral stalk is formed by the delta, b and b' chains.</text>
</comment>
<dbReference type="AlphaFoldDB" id="A0A1Z1MUH2"/>
<dbReference type="HAMAP" id="MF_01398">
    <property type="entry name" value="ATP_synth_b_bprime"/>
    <property type="match status" value="1"/>
</dbReference>
<comment type="function">
    <text evidence="10 11">F(1)F(0) ATP synthase produces ATP from ADP in the presence of a proton or sodium gradient. F-type ATPases consist of two structural domains, F(1) containing the extramembraneous catalytic core and F(0) containing the membrane proton channel, linked together by a central stalk and a peripheral stalk. During catalysis, ATP synthesis in the catalytic domain of F(1) is coupled via a rotary mechanism of the central stalk subunits to proton translocation.</text>
</comment>
<evidence type="ECO:0000256" key="6">
    <source>
        <dbReference type="ARBA" id="ARBA00022989"/>
    </source>
</evidence>
<dbReference type="GO" id="GO:0045259">
    <property type="term" value="C:proton-transporting ATP synthase complex"/>
    <property type="evidence" value="ECO:0007669"/>
    <property type="project" value="UniProtKB-KW"/>
</dbReference>
<feature type="transmembrane region" description="Helical" evidence="11">
    <location>
        <begin position="27"/>
        <end position="45"/>
    </location>
</feature>
<sequence length="178" mass="20181">MKIFEIIAQSILYLGIGFNTNFLEANVLNILLLLTGLVYVLKNFLGSILNDRQNKVLFAIRESEEKLEQAKIRLNEAEKQLAQTQVIINQIINEAEATAKKVRESILEQGKFDIEKLTESSKNSVRFAENQVRLQIQQQITALAIQKVSSDLKVKMTPTIQSKIINQSIIQLEGKINL</sequence>